<evidence type="ECO:0000313" key="10">
    <source>
        <dbReference type="EMBL" id="KZE11859.1"/>
    </source>
</evidence>
<dbReference type="InterPro" id="IPR027417">
    <property type="entry name" value="P-loop_NTPase"/>
</dbReference>
<evidence type="ECO:0000256" key="4">
    <source>
        <dbReference type="ARBA" id="ARBA00022679"/>
    </source>
</evidence>
<protein>
    <recommendedName>
        <fullName evidence="3 9">Gluconokinase</fullName>
        <ecNumber evidence="3 9">2.7.1.12</ecNumber>
    </recommendedName>
</protein>
<dbReference type="EMBL" id="LQQO01000033">
    <property type="protein sequence ID" value="KZE11859.1"/>
    <property type="molecule type" value="Genomic_DNA"/>
</dbReference>
<dbReference type="PANTHER" id="PTHR43442:SF3">
    <property type="entry name" value="GLUCONOKINASE-RELATED"/>
    <property type="match status" value="1"/>
</dbReference>
<reference evidence="11" key="1">
    <citation type="submission" date="2016-01" db="EMBL/GenBank/DDBJ databases">
        <title>Draft genome of Chromobacterium sp. F49.</title>
        <authorList>
            <person name="Hong K.W."/>
        </authorList>
    </citation>
    <scope>NUCLEOTIDE SEQUENCE [LARGE SCALE GENOMIC DNA]</scope>
    <source>
        <strain evidence="11">CN3</strain>
    </source>
</reference>
<dbReference type="SUPFAM" id="SSF52540">
    <property type="entry name" value="P-loop containing nucleoside triphosphate hydrolases"/>
    <property type="match status" value="1"/>
</dbReference>
<dbReference type="EC" id="2.7.1.12" evidence="3 9"/>
<comment type="pathway">
    <text evidence="1">Carbohydrate acid metabolism.</text>
</comment>
<gene>
    <name evidence="10" type="ORF">AVT10_16930</name>
</gene>
<organism evidence="10 11">
    <name type="scientific">Sphingomonas hankookensis</name>
    <dbReference type="NCBI Taxonomy" id="563996"/>
    <lineage>
        <taxon>Bacteria</taxon>
        <taxon>Pseudomonadati</taxon>
        <taxon>Pseudomonadota</taxon>
        <taxon>Alphaproteobacteria</taxon>
        <taxon>Sphingomonadales</taxon>
        <taxon>Sphingomonadaceae</taxon>
        <taxon>Sphingomonas</taxon>
    </lineage>
</organism>
<dbReference type="Proteomes" id="UP000076609">
    <property type="component" value="Unassembled WGS sequence"/>
</dbReference>
<comment type="caution">
    <text evidence="10">The sequence shown here is derived from an EMBL/GenBank/DDBJ whole genome shotgun (WGS) entry which is preliminary data.</text>
</comment>
<evidence type="ECO:0000313" key="11">
    <source>
        <dbReference type="Proteomes" id="UP000076609"/>
    </source>
</evidence>
<evidence type="ECO:0000256" key="2">
    <source>
        <dbReference type="ARBA" id="ARBA00008420"/>
    </source>
</evidence>
<keyword evidence="5 9" id="KW-0547">Nucleotide-binding</keyword>
<accession>A0ABR5YBL2</accession>
<keyword evidence="4 9" id="KW-0808">Transferase</keyword>
<dbReference type="CDD" id="cd02021">
    <property type="entry name" value="GntK"/>
    <property type="match status" value="1"/>
</dbReference>
<dbReference type="InterPro" id="IPR006001">
    <property type="entry name" value="Therm_gnt_kin"/>
</dbReference>
<sequence length="164" mass="17954">MGVCGCGKSTLMRKLADRLNCVGFEGDAFHGEANVAKMRAGHPLDDADRWPWLDRLGSAIGDAVRSEGQAVAACSALKRSYRERLEQAAGVPLLFVLLDGERADFAERLGRRKGHYMPPSLLDSQLATLERPAVDERAVVLPCSWPVRRLRDAVLGRVRSEAAI</sequence>
<evidence type="ECO:0000256" key="9">
    <source>
        <dbReference type="RuleBase" id="RU363066"/>
    </source>
</evidence>
<evidence type="ECO:0000256" key="7">
    <source>
        <dbReference type="ARBA" id="ARBA00022840"/>
    </source>
</evidence>
<name>A0ABR5YBL2_9SPHN</name>
<keyword evidence="7 9" id="KW-0067">ATP-binding</keyword>
<proteinExistence type="inferred from homology"/>
<evidence type="ECO:0000256" key="1">
    <source>
        <dbReference type="ARBA" id="ARBA00004761"/>
    </source>
</evidence>
<comment type="catalytic activity">
    <reaction evidence="8 9">
        <text>D-gluconate + ATP = 6-phospho-D-gluconate + ADP + H(+)</text>
        <dbReference type="Rhea" id="RHEA:19433"/>
        <dbReference type="ChEBI" id="CHEBI:15378"/>
        <dbReference type="ChEBI" id="CHEBI:18391"/>
        <dbReference type="ChEBI" id="CHEBI:30616"/>
        <dbReference type="ChEBI" id="CHEBI:58759"/>
        <dbReference type="ChEBI" id="CHEBI:456216"/>
        <dbReference type="EC" id="2.7.1.12"/>
    </reaction>
</comment>
<evidence type="ECO:0000256" key="3">
    <source>
        <dbReference type="ARBA" id="ARBA00012054"/>
    </source>
</evidence>
<comment type="similarity">
    <text evidence="2 9">Belongs to the gluconokinase GntK/GntV family.</text>
</comment>
<evidence type="ECO:0000256" key="8">
    <source>
        <dbReference type="ARBA" id="ARBA00048090"/>
    </source>
</evidence>
<keyword evidence="6 9" id="KW-0418">Kinase</keyword>
<keyword evidence="11" id="KW-1185">Reference proteome</keyword>
<dbReference type="PANTHER" id="PTHR43442">
    <property type="entry name" value="GLUCONOKINASE-RELATED"/>
    <property type="match status" value="1"/>
</dbReference>
<evidence type="ECO:0000256" key="6">
    <source>
        <dbReference type="ARBA" id="ARBA00022777"/>
    </source>
</evidence>
<dbReference type="Gene3D" id="3.40.50.300">
    <property type="entry name" value="P-loop containing nucleotide triphosphate hydrolases"/>
    <property type="match status" value="1"/>
</dbReference>
<dbReference type="NCBIfam" id="TIGR01313">
    <property type="entry name" value="therm_gnt_kin"/>
    <property type="match status" value="1"/>
</dbReference>
<evidence type="ECO:0000256" key="5">
    <source>
        <dbReference type="ARBA" id="ARBA00022741"/>
    </source>
</evidence>
<dbReference type="Pfam" id="PF13671">
    <property type="entry name" value="AAA_33"/>
    <property type="match status" value="1"/>
</dbReference>